<evidence type="ECO:0000313" key="2">
    <source>
        <dbReference type="Proteomes" id="UP001153332"/>
    </source>
</evidence>
<comment type="caution">
    <text evidence="1">The sequence shown here is derived from an EMBL/GenBank/DDBJ whole genome shotgun (WGS) entry which is preliminary data.</text>
</comment>
<name>A0ACC2JSE8_9PEZI</name>
<evidence type="ECO:0000313" key="1">
    <source>
        <dbReference type="EMBL" id="KAJ8130417.1"/>
    </source>
</evidence>
<proteinExistence type="predicted"/>
<reference evidence="1" key="1">
    <citation type="submission" date="2022-12" db="EMBL/GenBank/DDBJ databases">
        <title>Genome Sequence of Lasiodiplodia mahajangana.</title>
        <authorList>
            <person name="Buettner E."/>
        </authorList>
    </citation>
    <scope>NUCLEOTIDE SEQUENCE</scope>
    <source>
        <strain evidence="1">VT137</strain>
    </source>
</reference>
<sequence length="381" mass="40718">MPRGLTSAPPPNGGLQAWVQVVGSVFMFMASWGTLNTFGVFQTYYQENFLSAYTPADISWIGTVQGFLLIIIGVLSGPIYDLGYLKHLIFTGAILVVLGLLTASVAYHYYSIFLSLGIAVGLVFRRLLDTVGYGWACRTLGLILAGLLVISLAISKPYGPPALSMRRLIDPRALSDPSFLFFTLALFFAFIGFYVPFFYISDYAQAETGASAQYAFYLLAIQNAGSAFGRVIPNIIAVRAGALPILLGCMLITTILAFSWPGTSNVAGITVFSILYGFFSGGVVSLLPSAFTALSPDLSAVGSRFGMCFSFAGLGLLIGNPIAGVIVSKDRGYLGQALFTGSTVFVGFLFMLMATTIHRKRQVKSEASDTAPSITIIENGS</sequence>
<dbReference type="Proteomes" id="UP001153332">
    <property type="component" value="Unassembled WGS sequence"/>
</dbReference>
<organism evidence="1 2">
    <name type="scientific">Lasiodiplodia mahajangana</name>
    <dbReference type="NCBI Taxonomy" id="1108764"/>
    <lineage>
        <taxon>Eukaryota</taxon>
        <taxon>Fungi</taxon>
        <taxon>Dikarya</taxon>
        <taxon>Ascomycota</taxon>
        <taxon>Pezizomycotina</taxon>
        <taxon>Dothideomycetes</taxon>
        <taxon>Dothideomycetes incertae sedis</taxon>
        <taxon>Botryosphaeriales</taxon>
        <taxon>Botryosphaeriaceae</taxon>
        <taxon>Lasiodiplodia</taxon>
    </lineage>
</organism>
<protein>
    <submittedName>
        <fullName evidence="1">Uncharacterized protein</fullName>
    </submittedName>
</protein>
<keyword evidence="2" id="KW-1185">Reference proteome</keyword>
<accession>A0ACC2JSE8</accession>
<dbReference type="EMBL" id="JAPUUL010000503">
    <property type="protein sequence ID" value="KAJ8130417.1"/>
    <property type="molecule type" value="Genomic_DNA"/>
</dbReference>
<gene>
    <name evidence="1" type="ORF">O1611_g3212</name>
</gene>